<protein>
    <submittedName>
        <fullName evidence="2">Energy transducer TonB</fullName>
    </submittedName>
</protein>
<comment type="caution">
    <text evidence="2">The sequence shown here is derived from an EMBL/GenBank/DDBJ whole genome shotgun (WGS) entry which is preliminary data.</text>
</comment>
<accession>A0ABS3QJ12</accession>
<sequence>MAAQSQKTASPIDTVYYNAAAERLPSRVGAARGIVTEPTATGMVQHIYNTTGHQLEQIPYSDKEGKVREGVALSWYPSGQLRGSRMYREGQLEGQMQAYYPNGTLRQLDTFEKGDSKSRLCYDANGKAMKCPTQLDASRVYARYRRGTLLLEEEVRHAVRRLPLPAGSKGERVIVACMVGVDGQIHQTHIYKSVGGEYDLEALRVVSTLRDNWTPELEGPEPVESYYMVNVDFPPLH</sequence>
<dbReference type="SUPFAM" id="SSF74653">
    <property type="entry name" value="TolA/TonB C-terminal domain"/>
    <property type="match status" value="1"/>
</dbReference>
<reference evidence="2 3" key="1">
    <citation type="submission" date="2021-03" db="EMBL/GenBank/DDBJ databases">
        <authorList>
            <person name="Kim M.K."/>
        </authorList>
    </citation>
    <scope>NUCLEOTIDE SEQUENCE [LARGE SCALE GENOMIC DNA]</scope>
    <source>
        <strain evidence="2 3">BT442</strain>
    </source>
</reference>
<dbReference type="InterPro" id="IPR011652">
    <property type="entry name" value="MORN_2"/>
</dbReference>
<keyword evidence="3" id="KW-1185">Reference proteome</keyword>
<evidence type="ECO:0000313" key="2">
    <source>
        <dbReference type="EMBL" id="MBO2011152.1"/>
    </source>
</evidence>
<dbReference type="RefSeq" id="WP_208176842.1">
    <property type="nucleotide sequence ID" value="NZ_JAGETZ010000009.1"/>
</dbReference>
<dbReference type="Gene3D" id="3.90.930.1">
    <property type="match status" value="1"/>
</dbReference>
<dbReference type="Pfam" id="PF07661">
    <property type="entry name" value="MORN_2"/>
    <property type="match status" value="2"/>
</dbReference>
<name>A0ABS3QJ12_9BACT</name>
<feature type="domain" description="TonB C-terminal" evidence="1">
    <location>
        <begin position="172"/>
        <end position="233"/>
    </location>
</feature>
<proteinExistence type="predicted"/>
<dbReference type="Pfam" id="PF03544">
    <property type="entry name" value="TonB_C"/>
    <property type="match status" value="1"/>
</dbReference>
<dbReference type="Gene3D" id="3.30.1150.10">
    <property type="match status" value="1"/>
</dbReference>
<evidence type="ECO:0000259" key="1">
    <source>
        <dbReference type="Pfam" id="PF03544"/>
    </source>
</evidence>
<dbReference type="InterPro" id="IPR037682">
    <property type="entry name" value="TonB_C"/>
</dbReference>
<organism evidence="2 3">
    <name type="scientific">Hymenobacter negativus</name>
    <dbReference type="NCBI Taxonomy" id="2795026"/>
    <lineage>
        <taxon>Bacteria</taxon>
        <taxon>Pseudomonadati</taxon>
        <taxon>Bacteroidota</taxon>
        <taxon>Cytophagia</taxon>
        <taxon>Cytophagales</taxon>
        <taxon>Hymenobacteraceae</taxon>
        <taxon>Hymenobacter</taxon>
    </lineage>
</organism>
<gene>
    <name evidence="2" type="ORF">J4E00_18970</name>
</gene>
<evidence type="ECO:0000313" key="3">
    <source>
        <dbReference type="Proteomes" id="UP000664369"/>
    </source>
</evidence>
<dbReference type="SUPFAM" id="SSF82185">
    <property type="entry name" value="Histone H3 K4-specific methyltransferase SET7/9 N-terminal domain"/>
    <property type="match status" value="1"/>
</dbReference>
<dbReference type="Proteomes" id="UP000664369">
    <property type="component" value="Unassembled WGS sequence"/>
</dbReference>
<dbReference type="EMBL" id="JAGETZ010000009">
    <property type="protein sequence ID" value="MBO2011152.1"/>
    <property type="molecule type" value="Genomic_DNA"/>
</dbReference>